<dbReference type="Proteomes" id="UP000182977">
    <property type="component" value="Chromosome I"/>
</dbReference>
<gene>
    <name evidence="2" type="ORF">SAMN04488563_1635</name>
</gene>
<evidence type="ECO:0000313" key="2">
    <source>
        <dbReference type="EMBL" id="SDU42234.1"/>
    </source>
</evidence>
<proteinExistence type="predicted"/>
<dbReference type="AlphaFoldDB" id="A0A1H2IDU3"/>
<keyword evidence="3" id="KW-1185">Reference proteome</keyword>
<dbReference type="STRING" id="419479.SAMN04488563_1635"/>
<name>A0A1H2IDU3_9ACTN</name>
<organism evidence="2 3">
    <name type="scientific">Jiangella alkaliphila</name>
    <dbReference type="NCBI Taxonomy" id="419479"/>
    <lineage>
        <taxon>Bacteria</taxon>
        <taxon>Bacillati</taxon>
        <taxon>Actinomycetota</taxon>
        <taxon>Actinomycetes</taxon>
        <taxon>Jiangellales</taxon>
        <taxon>Jiangellaceae</taxon>
        <taxon>Jiangella</taxon>
    </lineage>
</organism>
<feature type="region of interest" description="Disordered" evidence="1">
    <location>
        <begin position="46"/>
        <end position="65"/>
    </location>
</feature>
<reference evidence="3" key="1">
    <citation type="submission" date="2016-10" db="EMBL/GenBank/DDBJ databases">
        <authorList>
            <person name="Varghese N."/>
            <person name="Submissions S."/>
        </authorList>
    </citation>
    <scope>NUCLEOTIDE SEQUENCE [LARGE SCALE GENOMIC DNA]</scope>
    <source>
        <strain evidence="3">DSM 45079</strain>
    </source>
</reference>
<evidence type="ECO:0000256" key="1">
    <source>
        <dbReference type="SAM" id="MobiDB-lite"/>
    </source>
</evidence>
<sequence>MTEEQLARWRQAELIRRKRARRGGRRRAGGFGRYLGMQVLPPALPARPAAAITPPEQPDQEGTTP</sequence>
<protein>
    <submittedName>
        <fullName evidence="2">Uncharacterized protein</fullName>
    </submittedName>
</protein>
<evidence type="ECO:0000313" key="3">
    <source>
        <dbReference type="Proteomes" id="UP000182977"/>
    </source>
</evidence>
<dbReference type="EMBL" id="LT629791">
    <property type="protein sequence ID" value="SDU42234.1"/>
    <property type="molecule type" value="Genomic_DNA"/>
</dbReference>
<accession>A0A1H2IDU3</accession>
<dbReference type="RefSeq" id="WP_046771245.1">
    <property type="nucleotide sequence ID" value="NZ_LBMC01000040.1"/>
</dbReference>